<dbReference type="Gene3D" id="3.40.50.150">
    <property type="entry name" value="Vaccinia Virus protein VP39"/>
    <property type="match status" value="1"/>
</dbReference>
<evidence type="ECO:0000259" key="1">
    <source>
        <dbReference type="Pfam" id="PF13847"/>
    </source>
</evidence>
<evidence type="ECO:0000313" key="4">
    <source>
        <dbReference type="Proteomes" id="UP000077384"/>
    </source>
</evidence>
<keyword evidence="5" id="KW-1185">Reference proteome</keyword>
<feature type="domain" description="Methyltransferase" evidence="1">
    <location>
        <begin position="67"/>
        <end position="160"/>
    </location>
</feature>
<gene>
    <name evidence="2" type="primary">ubiG_3</name>
    <name evidence="3" type="synonym">ubiG_2</name>
    <name evidence="3" type="ORF">CLCOS_15350</name>
    <name evidence="2" type="ORF">WX73_03792</name>
</gene>
<name>A0A162LBK1_9CLOT</name>
<evidence type="ECO:0000313" key="5">
    <source>
        <dbReference type="Proteomes" id="UP000093694"/>
    </source>
</evidence>
<dbReference type="InterPro" id="IPR025714">
    <property type="entry name" value="Methyltranfer_dom"/>
</dbReference>
<dbReference type="EC" id="2.1.1.222" evidence="2"/>
<dbReference type="Proteomes" id="UP000077384">
    <property type="component" value="Unassembled WGS sequence"/>
</dbReference>
<reference evidence="3 5" key="2">
    <citation type="journal article" date="2016" name="Front. Microbiol.">
        <title>Industrial Acetogenic Biocatalysts: A Comparative Metabolic and Genomic Analysis.</title>
        <authorList>
            <person name="Bengelsdorf F."/>
            <person name="Poehlein A."/>
            <person name="Sonja S."/>
            <person name="Erz C."/>
            <person name="Hummel T."/>
            <person name="Hoffmeister S."/>
            <person name="Daniel R."/>
            <person name="Durre P."/>
        </authorList>
    </citation>
    <scope>NUCLEOTIDE SEQUENCE [LARGE SCALE GENOMIC DNA]</scope>
    <source>
        <strain evidence="3 5">PTA-10522</strain>
    </source>
</reference>
<dbReference type="Proteomes" id="UP000093694">
    <property type="component" value="Unassembled WGS sequence"/>
</dbReference>
<dbReference type="GO" id="GO:0061542">
    <property type="term" value="F:3-demethylubiquinol 3-O-methyltransferase activity"/>
    <property type="evidence" value="ECO:0007669"/>
    <property type="project" value="UniProtKB-EC"/>
</dbReference>
<reference evidence="2 4" key="1">
    <citation type="journal article" date="2015" name="Biotechnol. Bioeng.">
        <title>Genome sequence and phenotypic characterization of Caulobacter segnis.</title>
        <authorList>
            <person name="Patel S."/>
            <person name="Fletcher B."/>
            <person name="Scott D.C."/>
            <person name="Ely B."/>
        </authorList>
    </citation>
    <scope>NUCLEOTIDE SEQUENCE [LARGE SCALE GENOMIC DNA]</scope>
    <source>
        <strain evidence="2 4">PS02</strain>
    </source>
</reference>
<dbReference type="SUPFAM" id="SSF53335">
    <property type="entry name" value="S-adenosyl-L-methionine-dependent methyltransferases"/>
    <property type="match status" value="1"/>
</dbReference>
<comment type="caution">
    <text evidence="2">The sequence shown here is derived from an EMBL/GenBank/DDBJ whole genome shotgun (WGS) entry which is preliminary data.</text>
</comment>
<keyword evidence="2" id="KW-0808">Transferase</keyword>
<dbReference type="PATRIC" id="fig|1705578.3.peg.3863"/>
<dbReference type="GO" id="GO:0102208">
    <property type="term" value="F:2-polyprenyl-6-hydroxyphenol methylase activity"/>
    <property type="evidence" value="ECO:0007669"/>
    <property type="project" value="UniProtKB-EC"/>
</dbReference>
<dbReference type="InterPro" id="IPR029063">
    <property type="entry name" value="SAM-dependent_MTases_sf"/>
</dbReference>
<evidence type="ECO:0000313" key="2">
    <source>
        <dbReference type="EMBL" id="OAA93882.1"/>
    </source>
</evidence>
<accession>A0A162LBK1</accession>
<sequence>MIDYSEQNKKAWEYNAYDFWVNTSGKPYDRAKKGLEDPIRMLKRYAGYFDTYEGIKIANICGSCGKKVIPLAIFGSEVTIFDILEDNKKYALEVADEANVDIDFIVGDVLKIDMNKYEKYFDVVFMEGGILHYFHDINQFMKIMQQLLKTNGKMICSDFHPFQKISDILGLEQPTMSYFSTDVFEGEMAHARFFPDEIRRQMPLCSYRKYTISEIINAVIENGFTLNRFDEHPSWTNEDIPGEFTIIAKKN</sequence>
<proteinExistence type="predicted"/>
<dbReference type="RefSeq" id="WP_063600563.1">
    <property type="nucleotide sequence ID" value="NZ_LITQ01000009.1"/>
</dbReference>
<keyword evidence="2" id="KW-0489">Methyltransferase</keyword>
<dbReference type="EMBL" id="LITQ01000009">
    <property type="protein sequence ID" value="OAA93882.1"/>
    <property type="molecule type" value="Genomic_DNA"/>
</dbReference>
<protein>
    <submittedName>
        <fullName evidence="2">Ubiquinone biosynthesis O-methyltransferase</fullName>
        <ecNumber evidence="2">2.1.1.222</ecNumber>
        <ecNumber evidence="3">2.1.1.64</ecNumber>
    </submittedName>
</protein>
<organism evidence="2 4">
    <name type="scientific">Clostridium coskatii</name>
    <dbReference type="NCBI Taxonomy" id="1705578"/>
    <lineage>
        <taxon>Bacteria</taxon>
        <taxon>Bacillati</taxon>
        <taxon>Bacillota</taxon>
        <taxon>Clostridia</taxon>
        <taxon>Eubacteriales</taxon>
        <taxon>Clostridiaceae</taxon>
        <taxon>Clostridium</taxon>
    </lineage>
</organism>
<dbReference type="EC" id="2.1.1.64" evidence="3"/>
<dbReference type="EMBL" id="LROR01000038">
    <property type="protein sequence ID" value="OBR95211.1"/>
    <property type="molecule type" value="Genomic_DNA"/>
</dbReference>
<dbReference type="GO" id="GO:0032259">
    <property type="term" value="P:methylation"/>
    <property type="evidence" value="ECO:0007669"/>
    <property type="project" value="UniProtKB-KW"/>
</dbReference>
<dbReference type="AlphaFoldDB" id="A0A162LBK1"/>
<dbReference type="CDD" id="cd02440">
    <property type="entry name" value="AdoMet_MTases"/>
    <property type="match status" value="1"/>
</dbReference>
<dbReference type="Pfam" id="PF13847">
    <property type="entry name" value="Methyltransf_31"/>
    <property type="match status" value="1"/>
</dbReference>
<keyword evidence="2" id="KW-0830">Ubiquinone</keyword>
<evidence type="ECO:0000313" key="3">
    <source>
        <dbReference type="EMBL" id="OBR95211.1"/>
    </source>
</evidence>